<dbReference type="PROSITE" id="PS51409">
    <property type="entry name" value="ARGINASE_2"/>
    <property type="match status" value="1"/>
</dbReference>
<dbReference type="PROSITE" id="PS01053">
    <property type="entry name" value="ARGINASE_1"/>
    <property type="match status" value="1"/>
</dbReference>
<organism evidence="6 7">
    <name type="scientific">Desulforamulus reducens (strain ATCC BAA-1160 / DSM 100696 / MI-1)</name>
    <name type="common">Desulfotomaculum reducens</name>
    <dbReference type="NCBI Taxonomy" id="349161"/>
    <lineage>
        <taxon>Bacteria</taxon>
        <taxon>Bacillati</taxon>
        <taxon>Bacillota</taxon>
        <taxon>Clostridia</taxon>
        <taxon>Eubacteriales</taxon>
        <taxon>Peptococcaceae</taxon>
        <taxon>Desulforamulus</taxon>
    </lineage>
</organism>
<name>A4J1T2_DESRM</name>
<feature type="binding site" evidence="4">
    <location>
        <position position="214"/>
    </location>
    <ligand>
        <name>Mn(2+)</name>
        <dbReference type="ChEBI" id="CHEBI:29035"/>
        <label>1</label>
    </ligand>
</feature>
<evidence type="ECO:0000256" key="3">
    <source>
        <dbReference type="ARBA" id="ARBA00022801"/>
    </source>
</evidence>
<dbReference type="InterPro" id="IPR005925">
    <property type="entry name" value="Agmatinase-rel"/>
</dbReference>
<dbReference type="InterPro" id="IPR023696">
    <property type="entry name" value="Ureohydrolase_dom_sf"/>
</dbReference>
<evidence type="ECO:0000256" key="1">
    <source>
        <dbReference type="ARBA" id="ARBA00009227"/>
    </source>
</evidence>
<sequence>MFDLLDRCSGFMGSSQDYSNSSVVLVGAPMDFTVSFRPGTRQGPQSIRQVSIGLEEYSVMLDRDLADYAYYDAGDVAIPFGHVLESLERISKVVGNIVQDDKFPLVLGGEHLVSLPVIEQVVKKHPGLKVLHFDAHADLRQDYMGQTLSHASVMRRVTDLVGSQNIYQFGIRSGTREEFDYARGNTRMYPGKVLEPLKQVLMELSGHPVYITLDIDVVDPAYAPGTGTAEPGGCSSAEILEAIHVLKDLNVVGMDLVEISPVYDHSERTALLGAKLVREAILAFGKPK</sequence>
<dbReference type="InterPro" id="IPR006035">
    <property type="entry name" value="Ureohydrolase"/>
</dbReference>
<dbReference type="NCBIfam" id="TIGR01230">
    <property type="entry name" value="agmatinase"/>
    <property type="match status" value="1"/>
</dbReference>
<feature type="binding site" evidence="4">
    <location>
        <position position="138"/>
    </location>
    <ligand>
        <name>Mn(2+)</name>
        <dbReference type="ChEBI" id="CHEBI:29035"/>
        <label>1</label>
    </ligand>
</feature>
<evidence type="ECO:0000256" key="4">
    <source>
        <dbReference type="PIRSR" id="PIRSR036979-1"/>
    </source>
</evidence>
<dbReference type="EMBL" id="CP000612">
    <property type="protein sequence ID" value="ABO49035.1"/>
    <property type="molecule type" value="Genomic_DNA"/>
</dbReference>
<accession>A4J1T2</accession>
<comment type="cofactor">
    <cofactor evidence="4">
        <name>Mn(2+)</name>
        <dbReference type="ChEBI" id="CHEBI:29035"/>
    </cofactor>
    <text evidence="4">Binds 2 manganese ions per subunit.</text>
</comment>
<dbReference type="PANTHER" id="PTHR11358:SF26">
    <property type="entry name" value="GUANIDINO ACID HYDROLASE, MITOCHONDRIAL"/>
    <property type="match status" value="1"/>
</dbReference>
<protein>
    <submittedName>
        <fullName evidence="6">Agmatinase</fullName>
        <ecNumber evidence="6">3.5.3.11</ecNumber>
    </submittedName>
</protein>
<evidence type="ECO:0000256" key="5">
    <source>
        <dbReference type="RuleBase" id="RU003684"/>
    </source>
</evidence>
<dbReference type="SUPFAM" id="SSF52768">
    <property type="entry name" value="Arginase/deacetylase"/>
    <property type="match status" value="1"/>
</dbReference>
<dbReference type="CDD" id="cd11593">
    <property type="entry name" value="Agmatinase-like_2"/>
    <property type="match status" value="1"/>
</dbReference>
<keyword evidence="2 4" id="KW-0479">Metal-binding</keyword>
<dbReference type="GO" id="GO:0033389">
    <property type="term" value="P:putrescine biosynthetic process from arginine, via agmatine"/>
    <property type="evidence" value="ECO:0007669"/>
    <property type="project" value="TreeGrafter"/>
</dbReference>
<dbReference type="OrthoDB" id="9788689at2"/>
<evidence type="ECO:0000313" key="6">
    <source>
        <dbReference type="EMBL" id="ABO49035.1"/>
    </source>
</evidence>
<evidence type="ECO:0000256" key="2">
    <source>
        <dbReference type="ARBA" id="ARBA00022723"/>
    </source>
</evidence>
<gene>
    <name evidence="6" type="ordered locus">Dred_0489</name>
</gene>
<dbReference type="KEGG" id="drm:Dred_0489"/>
<dbReference type="HOGENOM" id="CLU_039478_0_2_9"/>
<dbReference type="Proteomes" id="UP000001556">
    <property type="component" value="Chromosome"/>
</dbReference>
<dbReference type="InterPro" id="IPR020855">
    <property type="entry name" value="Ureohydrolase_Mn_BS"/>
</dbReference>
<evidence type="ECO:0000313" key="7">
    <source>
        <dbReference type="Proteomes" id="UP000001556"/>
    </source>
</evidence>
<dbReference type="PIRSF" id="PIRSF036979">
    <property type="entry name" value="Arginase"/>
    <property type="match status" value="1"/>
</dbReference>
<feature type="binding site" evidence="4">
    <location>
        <position position="111"/>
    </location>
    <ligand>
        <name>Mn(2+)</name>
        <dbReference type="ChEBI" id="CHEBI:29035"/>
        <label>1</label>
    </ligand>
</feature>
<feature type="binding site" evidence="4">
    <location>
        <position position="216"/>
    </location>
    <ligand>
        <name>Mn(2+)</name>
        <dbReference type="ChEBI" id="CHEBI:29035"/>
        <label>1</label>
    </ligand>
</feature>
<dbReference type="EC" id="3.5.3.11" evidence="6"/>
<dbReference type="GO" id="GO:0046872">
    <property type="term" value="F:metal ion binding"/>
    <property type="evidence" value="ECO:0007669"/>
    <property type="project" value="UniProtKB-KW"/>
</dbReference>
<proteinExistence type="inferred from homology"/>
<keyword evidence="4" id="KW-0464">Manganese</keyword>
<dbReference type="Gene3D" id="3.40.800.10">
    <property type="entry name" value="Ureohydrolase domain"/>
    <property type="match status" value="1"/>
</dbReference>
<dbReference type="PANTHER" id="PTHR11358">
    <property type="entry name" value="ARGINASE/AGMATINASE"/>
    <property type="match status" value="1"/>
</dbReference>
<comment type="similarity">
    <text evidence="1">Belongs to the arginase family. Agmatinase subfamily.</text>
</comment>
<dbReference type="Pfam" id="PF00491">
    <property type="entry name" value="Arginase"/>
    <property type="match status" value="1"/>
</dbReference>
<dbReference type="AlphaFoldDB" id="A4J1T2"/>
<dbReference type="GO" id="GO:0008783">
    <property type="term" value="F:agmatinase activity"/>
    <property type="evidence" value="ECO:0007669"/>
    <property type="project" value="UniProtKB-EC"/>
</dbReference>
<feature type="binding site" evidence="4">
    <location>
        <position position="136"/>
    </location>
    <ligand>
        <name>Mn(2+)</name>
        <dbReference type="ChEBI" id="CHEBI:29035"/>
        <label>1</label>
    </ligand>
</feature>
<dbReference type="STRING" id="349161.Dred_0489"/>
<keyword evidence="7" id="KW-1185">Reference proteome</keyword>
<keyword evidence="3 5" id="KW-0378">Hydrolase</keyword>
<reference evidence="6 7" key="1">
    <citation type="submission" date="2007-03" db="EMBL/GenBank/DDBJ databases">
        <title>Complete sequence of Desulfotomaculum reducens MI-1.</title>
        <authorList>
            <consortium name="US DOE Joint Genome Institute"/>
            <person name="Copeland A."/>
            <person name="Lucas S."/>
            <person name="Lapidus A."/>
            <person name="Barry K."/>
            <person name="Detter J.C."/>
            <person name="Glavina del Rio T."/>
            <person name="Hammon N."/>
            <person name="Israni S."/>
            <person name="Dalin E."/>
            <person name="Tice H."/>
            <person name="Pitluck S."/>
            <person name="Sims D."/>
            <person name="Brettin T."/>
            <person name="Bruce D."/>
            <person name="Han C."/>
            <person name="Tapia R."/>
            <person name="Schmutz J."/>
            <person name="Larimer F."/>
            <person name="Land M."/>
            <person name="Hauser L."/>
            <person name="Kyrpides N."/>
            <person name="Kim E."/>
            <person name="Tebo B.M."/>
            <person name="Richardson P."/>
        </authorList>
    </citation>
    <scope>NUCLEOTIDE SEQUENCE [LARGE SCALE GENOMIC DNA]</scope>
    <source>
        <strain evidence="6 7">MI-1</strain>
    </source>
</reference>
<dbReference type="RefSeq" id="WP_011876872.1">
    <property type="nucleotide sequence ID" value="NC_009253.1"/>
</dbReference>
<dbReference type="eggNOG" id="COG0010">
    <property type="taxonomic scope" value="Bacteria"/>
</dbReference>
<feature type="binding site" evidence="4">
    <location>
        <position position="134"/>
    </location>
    <ligand>
        <name>Mn(2+)</name>
        <dbReference type="ChEBI" id="CHEBI:29035"/>
        <label>1</label>
    </ligand>
</feature>